<reference evidence="1" key="1">
    <citation type="journal article" date="2021" name="New Phytol.">
        <title>Evolutionary innovations through gain and loss of genes in the ectomycorrhizal Boletales.</title>
        <authorList>
            <person name="Wu G."/>
            <person name="Miyauchi S."/>
            <person name="Morin E."/>
            <person name="Kuo A."/>
            <person name="Drula E."/>
            <person name="Varga T."/>
            <person name="Kohler A."/>
            <person name="Feng B."/>
            <person name="Cao Y."/>
            <person name="Lipzen A."/>
            <person name="Daum C."/>
            <person name="Hundley H."/>
            <person name="Pangilinan J."/>
            <person name="Johnson J."/>
            <person name="Barry K."/>
            <person name="LaButti K."/>
            <person name="Ng V."/>
            <person name="Ahrendt S."/>
            <person name="Min B."/>
            <person name="Choi I.G."/>
            <person name="Park H."/>
            <person name="Plett J.M."/>
            <person name="Magnuson J."/>
            <person name="Spatafora J.W."/>
            <person name="Nagy L.G."/>
            <person name="Henrissat B."/>
            <person name="Grigoriev I.V."/>
            <person name="Yang Z.L."/>
            <person name="Xu J."/>
            <person name="Martin F.M."/>
        </authorList>
    </citation>
    <scope>NUCLEOTIDE SEQUENCE</scope>
    <source>
        <strain evidence="1">KUC20120723A-06</strain>
    </source>
</reference>
<sequence>MSSPSDVALISQAHIERYISYGAAAALLPMFVDYALTFRDERRYIWPKARVSRYAKMYIMTRYLGLVAQILHVGFAIWRASQTYIAPSLCRSWYTYQAIVIQVLTAVVDGLLMRGVYAIFSGSYWIMSVLAVLAAAQPGSALASMVVALPDAPFTQTCLVAEVHSGLIYFGSGALTTHALILILLVWKYFAGGHARSPLRIAILRDTTLAVAAVSVRTPLPCYTYVHLSHMLVTPHPPPPPHESWLFCVLWVSAGRIIVGWEAARSSETGTGAGVLTSHITITDDASVYALSRLDGEVQKGV</sequence>
<proteinExistence type="predicted"/>
<organism evidence="1 2">
    <name type="scientific">Leucogyrophana mollusca</name>
    <dbReference type="NCBI Taxonomy" id="85980"/>
    <lineage>
        <taxon>Eukaryota</taxon>
        <taxon>Fungi</taxon>
        <taxon>Dikarya</taxon>
        <taxon>Basidiomycota</taxon>
        <taxon>Agaricomycotina</taxon>
        <taxon>Agaricomycetes</taxon>
        <taxon>Agaricomycetidae</taxon>
        <taxon>Boletales</taxon>
        <taxon>Boletales incertae sedis</taxon>
        <taxon>Leucogyrophana</taxon>
    </lineage>
</organism>
<gene>
    <name evidence="1" type="ORF">BV22DRAFT_1130950</name>
</gene>
<evidence type="ECO:0000313" key="2">
    <source>
        <dbReference type="Proteomes" id="UP000790709"/>
    </source>
</evidence>
<dbReference type="Proteomes" id="UP000790709">
    <property type="component" value="Unassembled WGS sequence"/>
</dbReference>
<comment type="caution">
    <text evidence="1">The sequence shown here is derived from an EMBL/GenBank/DDBJ whole genome shotgun (WGS) entry which is preliminary data.</text>
</comment>
<keyword evidence="2" id="KW-1185">Reference proteome</keyword>
<dbReference type="EMBL" id="MU266464">
    <property type="protein sequence ID" value="KAH7923048.1"/>
    <property type="molecule type" value="Genomic_DNA"/>
</dbReference>
<name>A0ACB8BEA4_9AGAM</name>
<evidence type="ECO:0000313" key="1">
    <source>
        <dbReference type="EMBL" id="KAH7923048.1"/>
    </source>
</evidence>
<accession>A0ACB8BEA4</accession>
<protein>
    <submittedName>
        <fullName evidence="1">Uncharacterized protein</fullName>
    </submittedName>
</protein>